<organism evidence="3 4">
    <name type="scientific">Lentithecium fluviatile CBS 122367</name>
    <dbReference type="NCBI Taxonomy" id="1168545"/>
    <lineage>
        <taxon>Eukaryota</taxon>
        <taxon>Fungi</taxon>
        <taxon>Dikarya</taxon>
        <taxon>Ascomycota</taxon>
        <taxon>Pezizomycotina</taxon>
        <taxon>Dothideomycetes</taxon>
        <taxon>Pleosporomycetidae</taxon>
        <taxon>Pleosporales</taxon>
        <taxon>Massarineae</taxon>
        <taxon>Lentitheciaceae</taxon>
        <taxon>Lentithecium</taxon>
    </lineage>
</organism>
<dbReference type="EMBL" id="MU005570">
    <property type="protein sequence ID" value="KAF2691337.1"/>
    <property type="molecule type" value="Genomic_DNA"/>
</dbReference>
<reference evidence="3" key="1">
    <citation type="journal article" date="2020" name="Stud. Mycol.">
        <title>101 Dothideomycetes genomes: a test case for predicting lifestyles and emergence of pathogens.</title>
        <authorList>
            <person name="Haridas S."/>
            <person name="Albert R."/>
            <person name="Binder M."/>
            <person name="Bloem J."/>
            <person name="Labutti K."/>
            <person name="Salamov A."/>
            <person name="Andreopoulos B."/>
            <person name="Baker S."/>
            <person name="Barry K."/>
            <person name="Bills G."/>
            <person name="Bluhm B."/>
            <person name="Cannon C."/>
            <person name="Castanera R."/>
            <person name="Culley D."/>
            <person name="Daum C."/>
            <person name="Ezra D."/>
            <person name="Gonzalez J."/>
            <person name="Henrissat B."/>
            <person name="Kuo A."/>
            <person name="Liang C."/>
            <person name="Lipzen A."/>
            <person name="Lutzoni F."/>
            <person name="Magnuson J."/>
            <person name="Mondo S."/>
            <person name="Nolan M."/>
            <person name="Ohm R."/>
            <person name="Pangilinan J."/>
            <person name="Park H.-J."/>
            <person name="Ramirez L."/>
            <person name="Alfaro M."/>
            <person name="Sun H."/>
            <person name="Tritt A."/>
            <person name="Yoshinaga Y."/>
            <person name="Zwiers L.-H."/>
            <person name="Turgeon B."/>
            <person name="Goodwin S."/>
            <person name="Spatafora J."/>
            <person name="Crous P."/>
            <person name="Grigoriev I."/>
        </authorList>
    </citation>
    <scope>NUCLEOTIDE SEQUENCE</scope>
    <source>
        <strain evidence="3">CBS 122367</strain>
    </source>
</reference>
<feature type="region of interest" description="Disordered" evidence="1">
    <location>
        <begin position="100"/>
        <end position="122"/>
    </location>
</feature>
<dbReference type="CDD" id="cd20273">
    <property type="entry name" value="Complex1_LYR_unchar"/>
    <property type="match status" value="1"/>
</dbReference>
<gene>
    <name evidence="3" type="ORF">K458DRAFT_287291</name>
</gene>
<evidence type="ECO:0000313" key="4">
    <source>
        <dbReference type="Proteomes" id="UP000799291"/>
    </source>
</evidence>
<dbReference type="Pfam" id="PF05347">
    <property type="entry name" value="Complex1_LYR"/>
    <property type="match status" value="1"/>
</dbReference>
<dbReference type="InterPro" id="IPR046896">
    <property type="entry name" value="Cup1-like_N"/>
</dbReference>
<evidence type="ECO:0000256" key="1">
    <source>
        <dbReference type="SAM" id="MobiDB-lite"/>
    </source>
</evidence>
<accession>A0A6G1JL90</accession>
<dbReference type="Proteomes" id="UP000799291">
    <property type="component" value="Unassembled WGS sequence"/>
</dbReference>
<name>A0A6G1JL90_9PLEO</name>
<sequence>MPRFLQPKKSTQHRVAAIALYRALLSRCTSTPLPDKDRNSLRNAICNKFRQNRKIQSPRQLGLVFRAGYETLERLATSTTSPKHPTSSLTTLISSLPPRLTRPRPIRLPRPPSAPSTTKHPLAVLPPDRAVLNVRPYAKTSGPRHVPILAAANGIPFLRLTKPQPPALSRVLRQKLDRKIERFHLRTLLLNYWVPIGRQEDEWDAILERECGFRDENEPEEGWNGEGNGRSGAVAEMPVKWADAMLAAIQENVQAYEKEIQTDKRTVEKMMAIVDAEMELAKREGQTVVRGRKRRPIQSRWLT</sequence>
<dbReference type="InterPro" id="IPR008011">
    <property type="entry name" value="Complex1_LYR_dom"/>
</dbReference>
<evidence type="ECO:0000259" key="2">
    <source>
        <dbReference type="Pfam" id="PF05347"/>
    </source>
</evidence>
<evidence type="ECO:0000313" key="3">
    <source>
        <dbReference type="EMBL" id="KAF2691337.1"/>
    </source>
</evidence>
<feature type="domain" description="Complex 1 LYR protein" evidence="2">
    <location>
        <begin position="17"/>
        <end position="73"/>
    </location>
</feature>
<keyword evidence="4" id="KW-1185">Reference proteome</keyword>
<proteinExistence type="predicted"/>
<dbReference type="AlphaFoldDB" id="A0A6G1JL90"/>
<dbReference type="OrthoDB" id="3925971at2759"/>
<protein>
    <recommendedName>
        <fullName evidence="2">Complex 1 LYR protein domain-containing protein</fullName>
    </recommendedName>
</protein>